<name>A0AAD1UEI8_EUPCR</name>
<protein>
    <submittedName>
        <fullName evidence="1">Uncharacterized protein</fullName>
    </submittedName>
</protein>
<evidence type="ECO:0000313" key="2">
    <source>
        <dbReference type="Proteomes" id="UP001295684"/>
    </source>
</evidence>
<reference evidence="1" key="1">
    <citation type="submission" date="2023-07" db="EMBL/GenBank/DDBJ databases">
        <authorList>
            <consortium name="AG Swart"/>
            <person name="Singh M."/>
            <person name="Singh A."/>
            <person name="Seah K."/>
            <person name="Emmerich C."/>
        </authorList>
    </citation>
    <scope>NUCLEOTIDE SEQUENCE</scope>
    <source>
        <strain evidence="1">DP1</strain>
    </source>
</reference>
<keyword evidence="2" id="KW-1185">Reference proteome</keyword>
<dbReference type="AlphaFoldDB" id="A0AAD1UEI8"/>
<accession>A0AAD1UEI8</accession>
<proteinExistence type="predicted"/>
<dbReference type="Proteomes" id="UP001295684">
    <property type="component" value="Unassembled WGS sequence"/>
</dbReference>
<evidence type="ECO:0000313" key="1">
    <source>
        <dbReference type="EMBL" id="CAI2367367.1"/>
    </source>
</evidence>
<dbReference type="EMBL" id="CAMPGE010008469">
    <property type="protein sequence ID" value="CAI2367367.1"/>
    <property type="molecule type" value="Genomic_DNA"/>
</dbReference>
<organism evidence="1 2">
    <name type="scientific">Euplotes crassus</name>
    <dbReference type="NCBI Taxonomy" id="5936"/>
    <lineage>
        <taxon>Eukaryota</taxon>
        <taxon>Sar</taxon>
        <taxon>Alveolata</taxon>
        <taxon>Ciliophora</taxon>
        <taxon>Intramacronucleata</taxon>
        <taxon>Spirotrichea</taxon>
        <taxon>Hypotrichia</taxon>
        <taxon>Euplotida</taxon>
        <taxon>Euplotidae</taxon>
        <taxon>Moneuplotes</taxon>
    </lineage>
</organism>
<sequence>MLSREIMQFKRRIGYSLLPNHRLFGNKIEGWVLNNTSLVKHKDSEGLPQPIVIEEDDNILVRKKKNRENTVQLTEYLKTRDIKDVTEVEKQEIVARIRATLPKRRGIVNAIKPYIKEFDELTEEQKYQMIDNYLTSTELMNKMNLTLKELQYIEDEDYYVDIEEELKKDLYEKQRVIDDFVIEHEEERKDLLGFFENMYFKAQPNKFAHIVYANQFNLTRVRAALSVGCFNTALATVCLGMVHPLLPVILAYDYYQIIKYCFLLNSTVLRMRISKTKQKIFLERLNFLGYWKKPKNHWSWIRDCKFVGKTEYKGLNPNSIGLLPSLNALKRLFNKVSSQDQHQSQRYKRKVQKTGGEFCSFYHFMCKNKNYYIPTDMVDRSKSILNEDLVLQGIMNGDLNRVHEYDFYHHDEEILINREESREGLEDFGYENHIDLLEEENRKKRAYMKYHPNRDYNGRYGNEALKKPMGDDGTFIDNGYR</sequence>
<gene>
    <name evidence="1" type="ORF">ECRASSUSDP1_LOCUS8649</name>
</gene>
<comment type="caution">
    <text evidence="1">The sequence shown here is derived from an EMBL/GenBank/DDBJ whole genome shotgun (WGS) entry which is preliminary data.</text>
</comment>